<gene>
    <name evidence="3" type="ORF">N0B48_22385</name>
</gene>
<evidence type="ECO:0000313" key="4">
    <source>
        <dbReference type="Proteomes" id="UP001525566"/>
    </source>
</evidence>
<dbReference type="InterPro" id="IPR039448">
    <property type="entry name" value="Beta_helix"/>
</dbReference>
<keyword evidence="4" id="KW-1185">Reference proteome</keyword>
<dbReference type="SUPFAM" id="SSF51126">
    <property type="entry name" value="Pectin lyase-like"/>
    <property type="match status" value="2"/>
</dbReference>
<proteinExistence type="predicted"/>
<accession>A0ABT2J1P2</accession>
<dbReference type="InterPro" id="IPR011050">
    <property type="entry name" value="Pectin_lyase_fold/virulence"/>
</dbReference>
<dbReference type="Proteomes" id="UP001525566">
    <property type="component" value="Unassembled WGS sequence"/>
</dbReference>
<keyword evidence="1" id="KW-0732">Signal</keyword>
<comment type="caution">
    <text evidence="3">The sequence shown here is derived from an EMBL/GenBank/DDBJ whole genome shotgun (WGS) entry which is preliminary data.</text>
</comment>
<dbReference type="SMART" id="SM00710">
    <property type="entry name" value="PbH1"/>
    <property type="match status" value="10"/>
</dbReference>
<name>A0ABT2J1P2_9FLAO</name>
<feature type="chain" id="PRO_5047293781" evidence="1">
    <location>
        <begin position="19"/>
        <end position="493"/>
    </location>
</feature>
<evidence type="ECO:0000259" key="2">
    <source>
        <dbReference type="Pfam" id="PF13229"/>
    </source>
</evidence>
<dbReference type="EMBL" id="JAOAMU010000009">
    <property type="protein sequence ID" value="MCT2564656.1"/>
    <property type="molecule type" value="Genomic_DNA"/>
</dbReference>
<organism evidence="3 4">
    <name type="scientific">Chryseobacterium herbae</name>
    <dbReference type="NCBI Taxonomy" id="2976476"/>
    <lineage>
        <taxon>Bacteria</taxon>
        <taxon>Pseudomonadati</taxon>
        <taxon>Bacteroidota</taxon>
        <taxon>Flavobacteriia</taxon>
        <taxon>Flavobacteriales</taxon>
        <taxon>Weeksellaceae</taxon>
        <taxon>Chryseobacterium group</taxon>
        <taxon>Chryseobacterium</taxon>
    </lineage>
</organism>
<protein>
    <submittedName>
        <fullName evidence="3">Right-handed parallel beta-helix repeat-containing protein</fullName>
    </submittedName>
</protein>
<reference evidence="3 4" key="1">
    <citation type="submission" date="2022-09" db="EMBL/GenBank/DDBJ databases">
        <title>Chryseobacterium oleae sp.nov., isolated from the inter-root soil of Pyrola calliantha H. Andr. in Tibet.</title>
        <authorList>
            <person name="Li Z."/>
        </authorList>
    </citation>
    <scope>NUCLEOTIDE SEQUENCE [LARGE SCALE GENOMIC DNA]</scope>
    <source>
        <strain evidence="4">pc1-10</strain>
    </source>
</reference>
<sequence length="493" mass="54732">MNKYLVLLLLFCANFSFGKVSVEKDLGLNFSADTVKVVLQGTNNSGTDTKNLQIALNTKIKAGYLKIYLKGNFQISSVVTTISDNTILSFDKKSKLSFVNETSGILINKNSCIIENGFFSGTGKSTRSFYDGYGILMLGASKCIIRNNRFDNISGVNIMMVPNKNIGCQDNIIRNNVFTNPKIETSKNEGDDAVILMGYSGDGYFNSNNIIENNQLEGNNIPKIGIGIIGHGRDNIINNNKISGFRHYGIIAYESVYTDKSLSGTVITNNTVENIGNWEGAKTYKGMGIYLMKSRNSKIIGNKIYNVLKSSDEKETLGPGAISVSLSPETIISDNVIENSYMYGIVSDYSFNSKFINNQIRDVRKSGAYFINMNDVDVMGNTFQNIGEVVIKGYFENTSLQYIKDQMQTDKYLNLDTGNNFIIKNNKFYTKGNVLCFSGTGADKAKKYIGNKVKRNVFESNEIIGNTKKQEEIVSFKEENTGSNLVQKNKITK</sequence>
<dbReference type="InterPro" id="IPR012334">
    <property type="entry name" value="Pectin_lyas_fold"/>
</dbReference>
<feature type="signal peptide" evidence="1">
    <location>
        <begin position="1"/>
        <end position="18"/>
    </location>
</feature>
<evidence type="ECO:0000313" key="3">
    <source>
        <dbReference type="EMBL" id="MCT2564656.1"/>
    </source>
</evidence>
<evidence type="ECO:0000256" key="1">
    <source>
        <dbReference type="SAM" id="SignalP"/>
    </source>
</evidence>
<dbReference type="InterPro" id="IPR006626">
    <property type="entry name" value="PbH1"/>
</dbReference>
<dbReference type="Pfam" id="PF13229">
    <property type="entry name" value="Beta_helix"/>
    <property type="match status" value="1"/>
</dbReference>
<dbReference type="Gene3D" id="2.160.20.10">
    <property type="entry name" value="Single-stranded right-handed beta-helix, Pectin lyase-like"/>
    <property type="match status" value="2"/>
</dbReference>
<feature type="domain" description="Right handed beta helix" evidence="2">
    <location>
        <begin position="227"/>
        <end position="387"/>
    </location>
</feature>